<dbReference type="EMBL" id="AP019314">
    <property type="protein sequence ID" value="BBH41201.1"/>
    <property type="molecule type" value="Genomic_DNA"/>
</dbReference>
<accession>A0A3G9JSW5</accession>
<sequence>MQVIAVQSIEHNFGHGKQHLASFLLTLNLLAFLFHTVLHLVDERYQRTRLQRGTRRGFFQDVICLTKYLLFESWHHLLDFMLDDAVPIALVNSS</sequence>
<proteinExistence type="predicted"/>
<evidence type="ECO:0000313" key="2">
    <source>
        <dbReference type="EMBL" id="BBH41201.1"/>
    </source>
</evidence>
<keyword evidence="1" id="KW-0812">Transmembrane</keyword>
<evidence type="ECO:0000256" key="1">
    <source>
        <dbReference type="SAM" id="Phobius"/>
    </source>
</evidence>
<keyword evidence="1" id="KW-0472">Membrane</keyword>
<feature type="transmembrane region" description="Helical" evidence="1">
    <location>
        <begin position="20"/>
        <end position="41"/>
    </location>
</feature>
<dbReference type="Proteomes" id="UP000278152">
    <property type="component" value="Chromosome"/>
</dbReference>
<reference evidence="2 3" key="1">
    <citation type="submission" date="2018-11" db="EMBL/GenBank/DDBJ databases">
        <title>Complete genome sequence of Microcystis aeruginosa NIES-102.</title>
        <authorList>
            <person name="Yamaguchi H."/>
            <person name="Suzuki S."/>
            <person name="Kawachi M."/>
        </authorList>
    </citation>
    <scope>NUCLEOTIDE SEQUENCE [LARGE SCALE GENOMIC DNA]</scope>
    <source>
        <strain evidence="2 3">NIES-102</strain>
    </source>
</reference>
<organism evidence="2 3">
    <name type="scientific">Microcystis viridis NIES-102</name>
    <dbReference type="NCBI Taxonomy" id="213615"/>
    <lineage>
        <taxon>Bacteria</taxon>
        <taxon>Bacillati</taxon>
        <taxon>Cyanobacteriota</taxon>
        <taxon>Cyanophyceae</taxon>
        <taxon>Oscillatoriophycideae</taxon>
        <taxon>Chroococcales</taxon>
        <taxon>Microcystaceae</taxon>
        <taxon>Microcystis</taxon>
    </lineage>
</organism>
<dbReference type="KEGG" id="mvz:myaer102_37990"/>
<gene>
    <name evidence="2" type="ORF">myaer102_37990</name>
</gene>
<evidence type="ECO:0000313" key="3">
    <source>
        <dbReference type="Proteomes" id="UP000278152"/>
    </source>
</evidence>
<keyword evidence="1" id="KW-1133">Transmembrane helix</keyword>
<name>A0A3G9JSW5_MICVR</name>
<protein>
    <submittedName>
        <fullName evidence="2">Transposase</fullName>
    </submittedName>
</protein>
<dbReference type="AlphaFoldDB" id="A0A3G9JSW5"/>